<dbReference type="Proteomes" id="UP000233837">
    <property type="component" value="Unassembled WGS sequence"/>
</dbReference>
<dbReference type="InterPro" id="IPR043502">
    <property type="entry name" value="DNA/RNA_pol_sf"/>
</dbReference>
<dbReference type="PROSITE" id="PS50878">
    <property type="entry name" value="RT_POL"/>
    <property type="match status" value="1"/>
</dbReference>
<dbReference type="EMBL" id="KZ503505">
    <property type="protein sequence ID" value="PKU63238.1"/>
    <property type="molecule type" value="Genomic_DNA"/>
</dbReference>
<gene>
    <name evidence="2" type="ORF">MA16_Dca014704</name>
</gene>
<reference evidence="2 3" key="1">
    <citation type="journal article" date="2016" name="Sci. Rep.">
        <title>The Dendrobium catenatum Lindl. genome sequence provides insights into polysaccharide synthase, floral development and adaptive evolution.</title>
        <authorList>
            <person name="Zhang G.Q."/>
            <person name="Xu Q."/>
            <person name="Bian C."/>
            <person name="Tsai W.C."/>
            <person name="Yeh C.M."/>
            <person name="Liu K.W."/>
            <person name="Yoshida K."/>
            <person name="Zhang L.S."/>
            <person name="Chang S.B."/>
            <person name="Chen F."/>
            <person name="Shi Y."/>
            <person name="Su Y.Y."/>
            <person name="Zhang Y.Q."/>
            <person name="Chen L.J."/>
            <person name="Yin Y."/>
            <person name="Lin M."/>
            <person name="Huang H."/>
            <person name="Deng H."/>
            <person name="Wang Z.W."/>
            <person name="Zhu S.L."/>
            <person name="Zhao X."/>
            <person name="Deng C."/>
            <person name="Niu S.C."/>
            <person name="Huang J."/>
            <person name="Wang M."/>
            <person name="Liu G.H."/>
            <person name="Yang H.J."/>
            <person name="Xiao X.J."/>
            <person name="Hsiao Y.Y."/>
            <person name="Wu W.L."/>
            <person name="Chen Y.Y."/>
            <person name="Mitsuda N."/>
            <person name="Ohme-Takagi M."/>
            <person name="Luo Y.B."/>
            <person name="Van de Peer Y."/>
            <person name="Liu Z.J."/>
        </authorList>
    </citation>
    <scope>NUCLEOTIDE SEQUENCE [LARGE SCALE GENOMIC DNA]</scope>
    <source>
        <tissue evidence="2">The whole plant</tissue>
    </source>
</reference>
<dbReference type="CDD" id="cd01650">
    <property type="entry name" value="RT_nLTR_like"/>
    <property type="match status" value="1"/>
</dbReference>
<accession>A0A2I0VIK3</accession>
<feature type="domain" description="Reverse transcriptase" evidence="1">
    <location>
        <begin position="142"/>
        <end position="414"/>
    </location>
</feature>
<protein>
    <submittedName>
        <fullName evidence="2">Ribonuclease H protein</fullName>
    </submittedName>
</protein>
<dbReference type="Pfam" id="PF13966">
    <property type="entry name" value="zf-RVT"/>
    <property type="match status" value="1"/>
</dbReference>
<dbReference type="InterPro" id="IPR043128">
    <property type="entry name" value="Rev_trsase/Diguanyl_cyclase"/>
</dbReference>
<dbReference type="SUPFAM" id="SSF56672">
    <property type="entry name" value="DNA/RNA polymerases"/>
    <property type="match status" value="1"/>
</dbReference>
<reference evidence="2 3" key="2">
    <citation type="journal article" date="2017" name="Nature">
        <title>The Apostasia genome and the evolution of orchids.</title>
        <authorList>
            <person name="Zhang G.Q."/>
            <person name="Liu K.W."/>
            <person name="Li Z."/>
            <person name="Lohaus R."/>
            <person name="Hsiao Y.Y."/>
            <person name="Niu S.C."/>
            <person name="Wang J.Y."/>
            <person name="Lin Y.C."/>
            <person name="Xu Q."/>
            <person name="Chen L.J."/>
            <person name="Yoshida K."/>
            <person name="Fujiwara S."/>
            <person name="Wang Z.W."/>
            <person name="Zhang Y.Q."/>
            <person name="Mitsuda N."/>
            <person name="Wang M."/>
            <person name="Liu G.H."/>
            <person name="Pecoraro L."/>
            <person name="Huang H.X."/>
            <person name="Xiao X.J."/>
            <person name="Lin M."/>
            <person name="Wu X.Y."/>
            <person name="Wu W.L."/>
            <person name="Chen Y.Y."/>
            <person name="Chang S.B."/>
            <person name="Sakamoto S."/>
            <person name="Ohme-Takagi M."/>
            <person name="Yagi M."/>
            <person name="Zeng S.J."/>
            <person name="Shen C.Y."/>
            <person name="Yeh C.M."/>
            <person name="Luo Y.B."/>
            <person name="Tsai W.C."/>
            <person name="Van de Peer Y."/>
            <person name="Liu Z.J."/>
        </authorList>
    </citation>
    <scope>NUCLEOTIDE SEQUENCE [LARGE SCALE GENOMIC DNA]</scope>
    <source>
        <tissue evidence="2">The whole plant</tissue>
    </source>
</reference>
<proteinExistence type="predicted"/>
<evidence type="ECO:0000313" key="3">
    <source>
        <dbReference type="Proteomes" id="UP000233837"/>
    </source>
</evidence>
<dbReference type="Gene3D" id="3.30.70.270">
    <property type="match status" value="1"/>
</dbReference>
<dbReference type="InterPro" id="IPR000477">
    <property type="entry name" value="RT_dom"/>
</dbReference>
<dbReference type="STRING" id="906689.A0A2I0VIK3"/>
<dbReference type="PANTHER" id="PTHR31635">
    <property type="entry name" value="REVERSE TRANSCRIPTASE DOMAIN-CONTAINING PROTEIN-RELATED"/>
    <property type="match status" value="1"/>
</dbReference>
<dbReference type="PANTHER" id="PTHR31635:SF196">
    <property type="entry name" value="REVERSE TRANSCRIPTASE DOMAIN-CONTAINING PROTEIN-RELATED"/>
    <property type="match status" value="1"/>
</dbReference>
<evidence type="ECO:0000313" key="2">
    <source>
        <dbReference type="EMBL" id="PKU63238.1"/>
    </source>
</evidence>
<name>A0A2I0VIK3_9ASPA</name>
<dbReference type="AlphaFoldDB" id="A0A2I0VIK3"/>
<keyword evidence="3" id="KW-1185">Reference proteome</keyword>
<dbReference type="Pfam" id="PF00078">
    <property type="entry name" value="RVT_1"/>
    <property type="match status" value="1"/>
</dbReference>
<sequence>MNASWLIQRAKENWLKQGEEDLKFLFSKVKRRQGSNKMAVNLFAAFPGSNNREVINCIVQHFQGLYNPSPPSLLDVSLFPIGNSLRNLYWEFLSCMVTDREIKKSVFSGSSTSTPGPDGFNYHFYKTSWLISGPLVCKAVRSFFEKGYIPRGVKATILALIPKTRNVQSISDFRPIALCNTIYKIIAKTLSNRLKPIMPHLVKHNQSGFVKSRISTNNIILAKEILYMARKNSIYKVFCAKLDIRKAFDTVSREFLLNRMLQKGFPNSFVNLIKACTSDVNYSVLVNGAIEGFFSSTSGLRQGCPLSPYLFCLVMDAFSALLDNGEFKGINVDDFSLSHLLYADDVLVFGEATVENCLCLKKIISTFSNATGLHVNLSKSSIMFPKFVKNHAELCNILSIHNISEVITYLGIPLSFNRLKVADFLPLTDSISVKLSGWKASLLSFAGRLQFLKYTILNSIAYWILGAIIPKTVSKFFKKVCSKFLFFGDCNAGKKLHLVSWDNVTRPKEFGGLGLPSLASLQFAFNCSIITRMYNLQSPLSQWLTSRYISPWSPIHSFATKFWRDVCLTAGMVKYKFSFKITRNAPISFRWDHWLCNSRVEEFLATQDLNYQFPTFYSNSLVRDFILGDNLALLSCFSPLMKSNILNVGIEEGYICLWWDNNKDCKHYNFVLEFYKSHPTVSWHKFIWGPKFGLRYSCFSWLALVGGIKTAEVLNKRNILVPLSCSLYFSQLESVAHLFFECPYSFNIIRTLIRGSNCFLMEPSLLQLLEWIDGNGLVSVEEKNFFSLIVCCCVYFIWKERNQRRFNNAFNSSKSTVFCIRKVVQAKISNWKNSSHMLGKLYS</sequence>
<organism evidence="2 3">
    <name type="scientific">Dendrobium catenatum</name>
    <dbReference type="NCBI Taxonomy" id="906689"/>
    <lineage>
        <taxon>Eukaryota</taxon>
        <taxon>Viridiplantae</taxon>
        <taxon>Streptophyta</taxon>
        <taxon>Embryophyta</taxon>
        <taxon>Tracheophyta</taxon>
        <taxon>Spermatophyta</taxon>
        <taxon>Magnoliopsida</taxon>
        <taxon>Liliopsida</taxon>
        <taxon>Asparagales</taxon>
        <taxon>Orchidaceae</taxon>
        <taxon>Epidendroideae</taxon>
        <taxon>Malaxideae</taxon>
        <taxon>Dendrobiinae</taxon>
        <taxon>Dendrobium</taxon>
    </lineage>
</organism>
<evidence type="ECO:0000259" key="1">
    <source>
        <dbReference type="PROSITE" id="PS50878"/>
    </source>
</evidence>
<dbReference type="InterPro" id="IPR026960">
    <property type="entry name" value="RVT-Znf"/>
</dbReference>